<evidence type="ECO:0000256" key="1">
    <source>
        <dbReference type="ARBA" id="ARBA00004141"/>
    </source>
</evidence>
<dbReference type="Proteomes" id="UP000441925">
    <property type="component" value="Unassembled WGS sequence"/>
</dbReference>
<evidence type="ECO:0000256" key="2">
    <source>
        <dbReference type="ARBA" id="ARBA00022692"/>
    </source>
</evidence>
<dbReference type="SUPFAM" id="SSF52540">
    <property type="entry name" value="P-loop containing nucleoside triphosphate hydrolases"/>
    <property type="match status" value="1"/>
</dbReference>
<dbReference type="Pfam" id="PF13189">
    <property type="entry name" value="Cytidylate_kin2"/>
    <property type="match status" value="1"/>
</dbReference>
<evidence type="ECO:0000313" key="8">
    <source>
        <dbReference type="Proteomes" id="UP000441925"/>
    </source>
</evidence>
<accession>A0A6N7VTR8</accession>
<evidence type="ECO:0000256" key="3">
    <source>
        <dbReference type="ARBA" id="ARBA00022989"/>
    </source>
</evidence>
<name>A0A6N7VTR8_9FIRM</name>
<feature type="transmembrane region" description="Helical" evidence="5">
    <location>
        <begin position="60"/>
        <end position="79"/>
    </location>
</feature>
<dbReference type="EMBL" id="VULQ01000009">
    <property type="protein sequence ID" value="MSS78266.1"/>
    <property type="molecule type" value="Genomic_DNA"/>
</dbReference>
<evidence type="ECO:0000313" key="7">
    <source>
        <dbReference type="EMBL" id="MSS78266.1"/>
    </source>
</evidence>
<feature type="transmembrane region" description="Helical" evidence="5">
    <location>
        <begin position="274"/>
        <end position="293"/>
    </location>
</feature>
<reference evidence="7 8" key="1">
    <citation type="submission" date="2019-08" db="EMBL/GenBank/DDBJ databases">
        <title>In-depth cultivation of the pig gut microbiome towards novel bacterial diversity and tailored functional studies.</title>
        <authorList>
            <person name="Wylensek D."/>
            <person name="Hitch T.C.A."/>
            <person name="Clavel T."/>
        </authorList>
    </citation>
    <scope>NUCLEOTIDE SEQUENCE [LARGE SCALE GENOMIC DNA]</scope>
    <source>
        <strain evidence="7 8">WCA-380-WT-2B</strain>
    </source>
</reference>
<feature type="transmembrane region" description="Helical" evidence="5">
    <location>
        <begin position="30"/>
        <end position="48"/>
    </location>
</feature>
<feature type="transmembrane region" description="Helical" evidence="5">
    <location>
        <begin position="188"/>
        <end position="209"/>
    </location>
</feature>
<feature type="transmembrane region" description="Helical" evidence="5">
    <location>
        <begin position="86"/>
        <end position="113"/>
    </location>
</feature>
<dbReference type="AlphaFoldDB" id="A0A6N7VTR8"/>
<dbReference type="GO" id="GO:1902600">
    <property type="term" value="P:proton transmembrane transport"/>
    <property type="evidence" value="ECO:0007669"/>
    <property type="project" value="InterPro"/>
</dbReference>
<feature type="transmembrane region" description="Helical" evidence="5">
    <location>
        <begin position="119"/>
        <end position="141"/>
    </location>
</feature>
<comment type="caution">
    <text evidence="7">The sequence shown here is derived from an EMBL/GenBank/DDBJ whole genome shotgun (WGS) entry which is preliminary data.</text>
</comment>
<dbReference type="InterPro" id="IPR006153">
    <property type="entry name" value="Cation/H_exchanger_TM"/>
</dbReference>
<dbReference type="InterPro" id="IPR027417">
    <property type="entry name" value="P-loop_NTPase"/>
</dbReference>
<dbReference type="Pfam" id="PF00999">
    <property type="entry name" value="Na_H_Exchanger"/>
    <property type="match status" value="1"/>
</dbReference>
<proteinExistence type="predicted"/>
<feature type="transmembrane region" description="Helical" evidence="5">
    <location>
        <begin position="6"/>
        <end position="23"/>
    </location>
</feature>
<dbReference type="RefSeq" id="WP_154541205.1">
    <property type="nucleotide sequence ID" value="NZ_VULQ01000009.1"/>
</dbReference>
<keyword evidence="3 5" id="KW-1133">Transmembrane helix</keyword>
<dbReference type="GO" id="GO:0016020">
    <property type="term" value="C:membrane"/>
    <property type="evidence" value="ECO:0007669"/>
    <property type="project" value="UniProtKB-SubCell"/>
</dbReference>
<evidence type="ECO:0000256" key="4">
    <source>
        <dbReference type="ARBA" id="ARBA00023136"/>
    </source>
</evidence>
<evidence type="ECO:0000256" key="5">
    <source>
        <dbReference type="SAM" id="Phobius"/>
    </source>
</evidence>
<keyword evidence="8" id="KW-1185">Reference proteome</keyword>
<gene>
    <name evidence="7" type="ORF">FYJ26_07610</name>
</gene>
<feature type="transmembrane region" description="Helical" evidence="5">
    <location>
        <begin position="221"/>
        <end position="243"/>
    </location>
</feature>
<dbReference type="InterPro" id="IPR038770">
    <property type="entry name" value="Na+/solute_symporter_sf"/>
</dbReference>
<dbReference type="PANTHER" id="PTHR43021:SF2">
    <property type="entry name" value="CATION_H+ EXCHANGER DOMAIN-CONTAINING PROTEIN"/>
    <property type="match status" value="1"/>
</dbReference>
<keyword evidence="2 5" id="KW-0812">Transmembrane</keyword>
<organism evidence="7 8">
    <name type="scientific">Anaerococcus porci</name>
    <dbReference type="NCBI Taxonomy" id="2652269"/>
    <lineage>
        <taxon>Bacteria</taxon>
        <taxon>Bacillati</taxon>
        <taxon>Bacillota</taxon>
        <taxon>Tissierellia</taxon>
        <taxon>Tissierellales</taxon>
        <taxon>Peptoniphilaceae</taxon>
        <taxon>Anaerococcus</taxon>
    </lineage>
</organism>
<dbReference type="Gene3D" id="3.40.50.300">
    <property type="entry name" value="P-loop containing nucleotide triphosphate hydrolases"/>
    <property type="match status" value="1"/>
</dbReference>
<feature type="transmembrane region" description="Helical" evidence="5">
    <location>
        <begin position="373"/>
        <end position="393"/>
    </location>
</feature>
<keyword evidence="4 5" id="KW-0472">Membrane</keyword>
<feature type="transmembrane region" description="Helical" evidence="5">
    <location>
        <begin position="153"/>
        <end position="176"/>
    </location>
</feature>
<feature type="transmembrane region" description="Helical" evidence="5">
    <location>
        <begin position="299"/>
        <end position="319"/>
    </location>
</feature>
<feature type="domain" description="Cation/H+ exchanger transmembrane" evidence="6">
    <location>
        <begin position="14"/>
        <end position="382"/>
    </location>
</feature>
<evidence type="ECO:0000259" key="6">
    <source>
        <dbReference type="Pfam" id="PF00999"/>
    </source>
</evidence>
<comment type="subcellular location">
    <subcellularLocation>
        <location evidence="1">Membrane</location>
        <topology evidence="1">Multi-pass membrane protein</topology>
    </subcellularLocation>
</comment>
<feature type="transmembrane region" description="Helical" evidence="5">
    <location>
        <begin position="249"/>
        <end position="267"/>
    </location>
</feature>
<dbReference type="Gene3D" id="1.20.1530.20">
    <property type="match status" value="1"/>
</dbReference>
<protein>
    <submittedName>
        <fullName evidence="7">Transporter</fullName>
    </submittedName>
</protein>
<sequence>MVISILQLLITFILAYLFGKIITKIKMPAILGWLIAGMILGPHALSLMNESILEQTWYKVFINILECTAGLMIGTELVFKRIKKYGISIIITTLTQSLGTFLFVSLMFAIIFYMTNIPIYLSIIFGGIALATAPAPALSVVREYETNEPVTRTLIPMAVLDDMVGVVVFFSVMAFVMSNFSQTGLPSYIIVLTVLLPVIIGIGCGLLFSPLLKKKTNRKNTLIVMILSIILTSIIGLFFNYFIMPRPMLNFMIIGMAFSATFSNMVQEDRLDHMISYFNPILGIALIFVILNLGMPLDYALITGAGLYTVIYILARAIGKYFGAYFGASITKLPNTVKKYLGFTLLPHSGVSLVFTGIAVNALKNPAPESAKILQGTIAAAAVINEIIAVLMAKKGFEWANELNNKSLTSSKDNSVVITISSKYGSGGLEIAQKLSKELNIPYYDKDYLYKKHIESNNEPSKSLQLFQDSLSLSTIQSAIQQQEYQYVEKEIIDLANKEDCIFLGRNADDILKNKDNLIKVFIFADFPSRVERVKVQYKIKGNIKEEMEKVDEMRSTFYNYYTKKRFGDANNYNICLDSSSIGINNCISIIKDIYMSKKR</sequence>
<dbReference type="GO" id="GO:0015297">
    <property type="term" value="F:antiporter activity"/>
    <property type="evidence" value="ECO:0007669"/>
    <property type="project" value="InterPro"/>
</dbReference>
<dbReference type="PANTHER" id="PTHR43021">
    <property type="entry name" value="NA(+)/H(+) ANTIPORTER-RELATED"/>
    <property type="match status" value="1"/>
</dbReference>
<feature type="transmembrane region" description="Helical" evidence="5">
    <location>
        <begin position="340"/>
        <end position="361"/>
    </location>
</feature>